<feature type="transmembrane region" description="Helical" evidence="1">
    <location>
        <begin position="6"/>
        <end position="26"/>
    </location>
</feature>
<feature type="transmembrane region" description="Helical" evidence="1">
    <location>
        <begin position="38"/>
        <end position="57"/>
    </location>
</feature>
<evidence type="ECO:0000256" key="1">
    <source>
        <dbReference type="SAM" id="Phobius"/>
    </source>
</evidence>
<protein>
    <submittedName>
        <fullName evidence="2">Uncharacterized protein</fullName>
    </submittedName>
</protein>
<keyword evidence="1" id="KW-1133">Transmembrane helix</keyword>
<gene>
    <name evidence="2" type="ORF">mvi_16810</name>
</gene>
<dbReference type="AlphaFoldDB" id="A0A8H8WS17"/>
<evidence type="ECO:0000313" key="2">
    <source>
        <dbReference type="EMBL" id="BCM83220.1"/>
    </source>
</evidence>
<dbReference type="EMBL" id="AP024145">
    <property type="protein sequence ID" value="BCM83220.1"/>
    <property type="molecule type" value="Genomic_DNA"/>
</dbReference>
<reference evidence="2" key="1">
    <citation type="submission" date="2020-11" db="EMBL/GenBank/DDBJ databases">
        <title>Complete genome sequence of a novel pathogenic Methylobacterium strain isolated from rice in Vietnam.</title>
        <authorList>
            <person name="Lai K."/>
            <person name="Okazaki S."/>
            <person name="Higashi K."/>
            <person name="Mori H."/>
            <person name="Toyoda A."/>
            <person name="Kurokawa K."/>
        </authorList>
    </citation>
    <scope>NUCLEOTIDE SEQUENCE</scope>
    <source>
        <strain evidence="2">VL1</strain>
    </source>
</reference>
<feature type="transmembrane region" description="Helical" evidence="1">
    <location>
        <begin position="63"/>
        <end position="84"/>
    </location>
</feature>
<accession>A0A8H8WS17</accession>
<organism evidence="2 3">
    <name type="scientific">Methylobacterium indicum</name>
    <dbReference type="NCBI Taxonomy" id="1775910"/>
    <lineage>
        <taxon>Bacteria</taxon>
        <taxon>Pseudomonadati</taxon>
        <taxon>Pseudomonadota</taxon>
        <taxon>Alphaproteobacteria</taxon>
        <taxon>Hyphomicrobiales</taxon>
        <taxon>Methylobacteriaceae</taxon>
        <taxon>Methylobacterium</taxon>
    </lineage>
</organism>
<name>A0A8H8WS17_9HYPH</name>
<keyword evidence="1" id="KW-0472">Membrane</keyword>
<dbReference type="KEGG" id="mind:mvi_16810"/>
<dbReference type="RefSeq" id="WP_207182291.1">
    <property type="nucleotide sequence ID" value="NZ_AP024145.1"/>
</dbReference>
<dbReference type="Proteomes" id="UP000663508">
    <property type="component" value="Chromosome"/>
</dbReference>
<keyword evidence="1" id="KW-0812">Transmembrane</keyword>
<evidence type="ECO:0000313" key="3">
    <source>
        <dbReference type="Proteomes" id="UP000663508"/>
    </source>
</evidence>
<sequence>MLLLASVAWPGCLAALLIGLGTGFWAGPPAGRLPRVAAALVALLALACLATALAGLVPGREGFWVESAAAMLTVYLAGCAAGGLSRSTRRARP</sequence>
<proteinExistence type="predicted"/>